<gene>
    <name evidence="3" type="ORF">A3C18_01055</name>
</gene>
<accession>A0A1F6DTY8</accession>
<evidence type="ECO:0000256" key="1">
    <source>
        <dbReference type="SAM" id="Phobius"/>
    </source>
</evidence>
<dbReference type="STRING" id="1798494.A3C18_01055"/>
<sequence length="169" mass="19529">MDKPKVTPKDFVFWIGAMVSLYAGIFAFVTLVFEYINHAFPNPVVDQYYYYDPYSNTVSYEMASLIVLTPVFLVLMRFIRRSIAADPSRNDIWVRRWALFLTLFLAGAALVIDLIVLLNTFLQGEELTIGFLLKVLTVLLVAGLGFMHFLADLWGYWDREPARARMVNW</sequence>
<dbReference type="AlphaFoldDB" id="A0A1F6DTY8"/>
<dbReference type="Proteomes" id="UP000178328">
    <property type="component" value="Unassembled WGS sequence"/>
</dbReference>
<feature type="transmembrane region" description="Helical" evidence="1">
    <location>
        <begin position="12"/>
        <end position="37"/>
    </location>
</feature>
<dbReference type="EMBL" id="MFLH01000010">
    <property type="protein sequence ID" value="OGG64797.1"/>
    <property type="molecule type" value="Genomic_DNA"/>
</dbReference>
<keyword evidence="1" id="KW-0812">Transmembrane</keyword>
<feature type="transmembrane region" description="Helical" evidence="1">
    <location>
        <begin position="131"/>
        <end position="157"/>
    </location>
</feature>
<feature type="transmembrane region" description="Helical" evidence="1">
    <location>
        <begin position="97"/>
        <end position="119"/>
    </location>
</feature>
<keyword evidence="1" id="KW-0472">Membrane</keyword>
<evidence type="ECO:0000313" key="3">
    <source>
        <dbReference type="EMBL" id="OGG64797.1"/>
    </source>
</evidence>
<reference evidence="3 4" key="1">
    <citation type="journal article" date="2016" name="Nat. Commun.">
        <title>Thousands of microbial genomes shed light on interconnected biogeochemical processes in an aquifer system.</title>
        <authorList>
            <person name="Anantharaman K."/>
            <person name="Brown C.T."/>
            <person name="Hug L.A."/>
            <person name="Sharon I."/>
            <person name="Castelle C.J."/>
            <person name="Probst A.J."/>
            <person name="Thomas B.C."/>
            <person name="Singh A."/>
            <person name="Wilkins M.J."/>
            <person name="Karaoz U."/>
            <person name="Brodie E.L."/>
            <person name="Williams K.H."/>
            <person name="Hubbard S.S."/>
            <person name="Banfield J.F."/>
        </authorList>
    </citation>
    <scope>NUCLEOTIDE SEQUENCE [LARGE SCALE GENOMIC DNA]</scope>
</reference>
<feature type="non-terminal residue" evidence="3">
    <location>
        <position position="169"/>
    </location>
</feature>
<dbReference type="InterPro" id="IPR043728">
    <property type="entry name" value="DUF5671"/>
</dbReference>
<feature type="domain" description="DUF5671" evidence="2">
    <location>
        <begin position="11"/>
        <end position="143"/>
    </location>
</feature>
<comment type="caution">
    <text evidence="3">The sequence shown here is derived from an EMBL/GenBank/DDBJ whole genome shotgun (WGS) entry which is preliminary data.</text>
</comment>
<keyword evidence="1" id="KW-1133">Transmembrane helix</keyword>
<dbReference type="Pfam" id="PF18920">
    <property type="entry name" value="DUF5671"/>
    <property type="match status" value="1"/>
</dbReference>
<protein>
    <recommendedName>
        <fullName evidence="2">DUF5671 domain-containing protein</fullName>
    </recommendedName>
</protein>
<feature type="transmembrane region" description="Helical" evidence="1">
    <location>
        <begin position="57"/>
        <end position="76"/>
    </location>
</feature>
<proteinExistence type="predicted"/>
<name>A0A1F6DTY8_9BACT</name>
<organism evidence="3 4">
    <name type="scientific">Candidatus Kaiserbacteria bacterium RIFCSPHIGHO2_02_FULL_54_11b</name>
    <dbReference type="NCBI Taxonomy" id="1798494"/>
    <lineage>
        <taxon>Bacteria</taxon>
        <taxon>Candidatus Kaiseribacteriota</taxon>
    </lineage>
</organism>
<evidence type="ECO:0000259" key="2">
    <source>
        <dbReference type="Pfam" id="PF18920"/>
    </source>
</evidence>
<evidence type="ECO:0000313" key="4">
    <source>
        <dbReference type="Proteomes" id="UP000178328"/>
    </source>
</evidence>